<accession>A0A3N4ZA44</accession>
<dbReference type="SUPFAM" id="SSF55729">
    <property type="entry name" value="Acyl-CoA N-acyltransferases (Nat)"/>
    <property type="match status" value="1"/>
</dbReference>
<dbReference type="GO" id="GO:0016747">
    <property type="term" value="F:acyltransferase activity, transferring groups other than amino-acyl groups"/>
    <property type="evidence" value="ECO:0007669"/>
    <property type="project" value="InterPro"/>
</dbReference>
<dbReference type="CDD" id="cd04301">
    <property type="entry name" value="NAT_SF"/>
    <property type="match status" value="1"/>
</dbReference>
<feature type="domain" description="N-acetyltransferase" evidence="1">
    <location>
        <begin position="18"/>
        <end position="170"/>
    </location>
</feature>
<dbReference type="RefSeq" id="WP_211338870.1">
    <property type="nucleotide sequence ID" value="NZ_RKRA01000001.1"/>
</dbReference>
<evidence type="ECO:0000259" key="1">
    <source>
        <dbReference type="PROSITE" id="PS51186"/>
    </source>
</evidence>
<organism evidence="2 3">
    <name type="scientific">Georgenia muralis</name>
    <dbReference type="NCBI Taxonomy" id="154117"/>
    <lineage>
        <taxon>Bacteria</taxon>
        <taxon>Bacillati</taxon>
        <taxon>Actinomycetota</taxon>
        <taxon>Actinomycetes</taxon>
        <taxon>Micrococcales</taxon>
        <taxon>Bogoriellaceae</taxon>
        <taxon>Georgenia</taxon>
    </lineage>
</organism>
<proteinExistence type="predicted"/>
<dbReference type="PROSITE" id="PS51186">
    <property type="entry name" value="GNAT"/>
    <property type="match status" value="1"/>
</dbReference>
<dbReference type="InterPro" id="IPR016181">
    <property type="entry name" value="Acyl_CoA_acyltransferase"/>
</dbReference>
<comment type="caution">
    <text evidence="2">The sequence shown here is derived from an EMBL/GenBank/DDBJ whole genome shotgun (WGS) entry which is preliminary data.</text>
</comment>
<keyword evidence="3" id="KW-1185">Reference proteome</keyword>
<dbReference type="InterPro" id="IPR000182">
    <property type="entry name" value="GNAT_dom"/>
</dbReference>
<gene>
    <name evidence="2" type="ORF">EDD32_3331</name>
</gene>
<reference evidence="2 3" key="1">
    <citation type="submission" date="2018-11" db="EMBL/GenBank/DDBJ databases">
        <title>Sequencing the genomes of 1000 actinobacteria strains.</title>
        <authorList>
            <person name="Klenk H.-P."/>
        </authorList>
    </citation>
    <scope>NUCLEOTIDE SEQUENCE [LARGE SCALE GENOMIC DNA]</scope>
    <source>
        <strain evidence="2 3">DSM 14418</strain>
    </source>
</reference>
<dbReference type="EMBL" id="RKRA01000001">
    <property type="protein sequence ID" value="RPF28786.1"/>
    <property type="molecule type" value="Genomic_DNA"/>
</dbReference>
<dbReference type="Gene3D" id="3.40.630.30">
    <property type="match status" value="1"/>
</dbReference>
<sequence>MDRAPEPRTALHRLDGDDPATAARRAAVVRLRPLPAQEPYSSRAEVTLPLADAEPTRTPFAVEHDGRVVGFGVIDSLGYLADVVDRPDEAALLRGFYLDAAEQNRGIGRATVPLLRVLARELVPAARILVLTVNEANPAAVRAYTAGGFVDVGRYLGGGLGPQRVMAVAL</sequence>
<dbReference type="Pfam" id="PF00583">
    <property type="entry name" value="Acetyltransf_1"/>
    <property type="match status" value="1"/>
</dbReference>
<dbReference type="AlphaFoldDB" id="A0A3N4ZA44"/>
<evidence type="ECO:0000313" key="2">
    <source>
        <dbReference type="EMBL" id="RPF28786.1"/>
    </source>
</evidence>
<dbReference type="Proteomes" id="UP000280726">
    <property type="component" value="Unassembled WGS sequence"/>
</dbReference>
<keyword evidence="2" id="KW-0808">Transferase</keyword>
<name>A0A3N4ZA44_9MICO</name>
<protein>
    <submittedName>
        <fullName evidence="2">Acetyltransferase (GNAT) family protein</fullName>
    </submittedName>
</protein>
<evidence type="ECO:0000313" key="3">
    <source>
        <dbReference type="Proteomes" id="UP000280726"/>
    </source>
</evidence>